<dbReference type="OrthoDB" id="6108017at2759"/>
<dbReference type="Proteomes" id="UP000030655">
    <property type="component" value="Unassembled WGS sequence"/>
</dbReference>
<keyword evidence="6 8" id="KW-0505">Motor protein</keyword>
<name>A0A059EXH1_9MICR</name>
<dbReference type="GO" id="GO:0005737">
    <property type="term" value="C:cytoplasm"/>
    <property type="evidence" value="ECO:0007669"/>
    <property type="project" value="TreeGrafter"/>
</dbReference>
<keyword evidence="12" id="KW-1185">Reference proteome</keyword>
<dbReference type="AlphaFoldDB" id="A0A059EXH1"/>
<dbReference type="InterPro" id="IPR001609">
    <property type="entry name" value="Myosin_head_motor_dom-like"/>
</dbReference>
<evidence type="ECO:0000256" key="9">
    <source>
        <dbReference type="SAM" id="Coils"/>
    </source>
</evidence>
<dbReference type="Gene3D" id="3.40.850.10">
    <property type="entry name" value="Kinesin motor domain"/>
    <property type="match status" value="1"/>
</dbReference>
<evidence type="ECO:0000256" key="5">
    <source>
        <dbReference type="ARBA" id="ARBA00023123"/>
    </source>
</evidence>
<dbReference type="GO" id="GO:0005524">
    <property type="term" value="F:ATP binding"/>
    <property type="evidence" value="ECO:0007669"/>
    <property type="project" value="UniProtKB-UniRule"/>
</dbReference>
<keyword evidence="7 8" id="KW-0009">Actin-binding</keyword>
<dbReference type="HOGENOM" id="CLU_000192_7_2_1"/>
<keyword evidence="3 8" id="KW-0067">ATP-binding</keyword>
<reference evidence="11 12" key="2">
    <citation type="submission" date="2014-03" db="EMBL/GenBank/DDBJ databases">
        <title>The Genome Sequence of Anncaliia algerae insect isolate PRA339.</title>
        <authorList>
            <consortium name="The Broad Institute Genome Sequencing Platform"/>
            <consortium name="The Broad Institute Genome Sequencing Center for Infectious Disease"/>
            <person name="Cuomo C."/>
            <person name="Becnel J."/>
            <person name="Sanscrainte N."/>
            <person name="Walker B."/>
            <person name="Young S.K."/>
            <person name="Zeng Q."/>
            <person name="Gargeya S."/>
            <person name="Fitzgerald M."/>
            <person name="Haas B."/>
            <person name="Abouelleil A."/>
            <person name="Alvarado L."/>
            <person name="Arachchi H.M."/>
            <person name="Berlin A.M."/>
            <person name="Chapman S.B."/>
            <person name="Dewar J."/>
            <person name="Goldberg J."/>
            <person name="Griggs A."/>
            <person name="Gujja S."/>
            <person name="Hansen M."/>
            <person name="Howarth C."/>
            <person name="Imamovic A."/>
            <person name="Larimer J."/>
            <person name="McCowan C."/>
            <person name="Murphy C."/>
            <person name="Neiman D."/>
            <person name="Pearson M."/>
            <person name="Priest M."/>
            <person name="Roberts A."/>
            <person name="Saif S."/>
            <person name="Shea T."/>
            <person name="Sisk P."/>
            <person name="Sykes S."/>
            <person name="Wortman J."/>
            <person name="Nusbaum C."/>
            <person name="Birren B."/>
        </authorList>
    </citation>
    <scope>NUCLEOTIDE SEQUENCE [LARGE SCALE GENOMIC DNA]</scope>
    <source>
        <strain evidence="11 12">PRA339</strain>
    </source>
</reference>
<evidence type="ECO:0000313" key="11">
    <source>
        <dbReference type="EMBL" id="KCZ79595.1"/>
    </source>
</evidence>
<feature type="domain" description="Myosin motor" evidence="10">
    <location>
        <begin position="53"/>
        <end position="716"/>
    </location>
</feature>
<keyword evidence="4 9" id="KW-0175">Coiled coil</keyword>
<dbReference type="InterPro" id="IPR027417">
    <property type="entry name" value="P-loop_NTPase"/>
</dbReference>
<dbReference type="Gene3D" id="1.20.58.530">
    <property type="match status" value="1"/>
</dbReference>
<comment type="similarity">
    <text evidence="1 8">Belongs to the TRAFAC class myosin-kinesin ATPase superfamily. Myosin family.</text>
</comment>
<dbReference type="GO" id="GO:0016020">
    <property type="term" value="C:membrane"/>
    <property type="evidence" value="ECO:0007669"/>
    <property type="project" value="TreeGrafter"/>
</dbReference>
<dbReference type="SUPFAM" id="SSF52540">
    <property type="entry name" value="P-loop containing nucleoside triphosphate hydrolases"/>
    <property type="match status" value="1"/>
</dbReference>
<evidence type="ECO:0000313" key="12">
    <source>
        <dbReference type="Proteomes" id="UP000030655"/>
    </source>
</evidence>
<dbReference type="PANTHER" id="PTHR13140:SF857">
    <property type="entry name" value="MYOSIN-11"/>
    <property type="match status" value="1"/>
</dbReference>
<evidence type="ECO:0000256" key="1">
    <source>
        <dbReference type="ARBA" id="ARBA00008314"/>
    </source>
</evidence>
<keyword evidence="2 8" id="KW-0547">Nucleotide-binding</keyword>
<evidence type="ECO:0000256" key="3">
    <source>
        <dbReference type="ARBA" id="ARBA00022840"/>
    </source>
</evidence>
<keyword evidence="5 8" id="KW-0518">Myosin</keyword>
<dbReference type="STRING" id="1288291.A0A059EXH1"/>
<dbReference type="VEuPathDB" id="MicrosporidiaDB:H312_03016"/>
<dbReference type="GO" id="GO:0007015">
    <property type="term" value="P:actin filament organization"/>
    <property type="evidence" value="ECO:0007669"/>
    <property type="project" value="TreeGrafter"/>
</dbReference>
<evidence type="ECO:0000256" key="4">
    <source>
        <dbReference type="ARBA" id="ARBA00023054"/>
    </source>
</evidence>
<gene>
    <name evidence="11" type="ORF">H312_03016</name>
</gene>
<dbReference type="Pfam" id="PF00063">
    <property type="entry name" value="Myosin_head"/>
    <property type="match status" value="2"/>
</dbReference>
<dbReference type="Gene3D" id="4.10.270.10">
    <property type="entry name" value="Myosin, subunit A"/>
    <property type="match status" value="1"/>
</dbReference>
<dbReference type="PROSITE" id="PS51456">
    <property type="entry name" value="MYOSIN_MOTOR"/>
    <property type="match status" value="1"/>
</dbReference>
<dbReference type="SMART" id="SM00242">
    <property type="entry name" value="MYSc"/>
    <property type="match status" value="1"/>
</dbReference>
<evidence type="ECO:0000256" key="6">
    <source>
        <dbReference type="ARBA" id="ARBA00023175"/>
    </source>
</evidence>
<feature type="region of interest" description="Actin-binding" evidence="8">
    <location>
        <begin position="582"/>
        <end position="604"/>
    </location>
</feature>
<dbReference type="PRINTS" id="PR00193">
    <property type="entry name" value="MYOSINHEAVY"/>
</dbReference>
<evidence type="ECO:0000256" key="8">
    <source>
        <dbReference type="PROSITE-ProRule" id="PRU00782"/>
    </source>
</evidence>
<evidence type="ECO:0000259" key="10">
    <source>
        <dbReference type="PROSITE" id="PS51456"/>
    </source>
</evidence>
<proteinExistence type="inferred from homology"/>
<dbReference type="InterPro" id="IPR036961">
    <property type="entry name" value="Kinesin_motor_dom_sf"/>
</dbReference>
<dbReference type="GO" id="GO:0000146">
    <property type="term" value="F:microfilament motor activity"/>
    <property type="evidence" value="ECO:0007669"/>
    <property type="project" value="TreeGrafter"/>
</dbReference>
<dbReference type="EMBL" id="KK365251">
    <property type="protein sequence ID" value="KCZ79595.1"/>
    <property type="molecule type" value="Genomic_DNA"/>
</dbReference>
<feature type="non-terminal residue" evidence="11">
    <location>
        <position position="954"/>
    </location>
</feature>
<reference evidence="12" key="1">
    <citation type="submission" date="2013-02" db="EMBL/GenBank/DDBJ databases">
        <authorList>
            <consortium name="The Broad Institute Genome Sequencing Platform"/>
            <person name="Cuomo C."/>
            <person name="Becnel J."/>
            <person name="Sanscrainte N."/>
            <person name="Walker B."/>
            <person name="Young S.K."/>
            <person name="Zeng Q."/>
            <person name="Gargeya S."/>
            <person name="Fitzgerald M."/>
            <person name="Haas B."/>
            <person name="Abouelleil A."/>
            <person name="Alvarado L."/>
            <person name="Arachchi H.M."/>
            <person name="Berlin A.M."/>
            <person name="Chapman S.B."/>
            <person name="Dewar J."/>
            <person name="Goldberg J."/>
            <person name="Griggs A."/>
            <person name="Gujja S."/>
            <person name="Hansen M."/>
            <person name="Howarth C."/>
            <person name="Imamovic A."/>
            <person name="Larimer J."/>
            <person name="McCowan C."/>
            <person name="Murphy C."/>
            <person name="Neiman D."/>
            <person name="Pearson M."/>
            <person name="Priest M."/>
            <person name="Roberts A."/>
            <person name="Saif S."/>
            <person name="Shea T."/>
            <person name="Sisk P."/>
            <person name="Sykes S."/>
            <person name="Wortman J."/>
            <person name="Nusbaum C."/>
            <person name="Birren B."/>
        </authorList>
    </citation>
    <scope>NUCLEOTIDE SEQUENCE [LARGE SCALE GENOMIC DNA]</scope>
    <source>
        <strain evidence="12">PRA339</strain>
    </source>
</reference>
<feature type="binding site" evidence="8">
    <location>
        <begin position="145"/>
        <end position="152"/>
    </location>
    <ligand>
        <name>ATP</name>
        <dbReference type="ChEBI" id="CHEBI:30616"/>
    </ligand>
</feature>
<dbReference type="Gene3D" id="6.20.240.20">
    <property type="match status" value="1"/>
</dbReference>
<dbReference type="Gene3D" id="1.10.10.820">
    <property type="match status" value="1"/>
</dbReference>
<dbReference type="GO" id="GO:0016459">
    <property type="term" value="C:myosin complex"/>
    <property type="evidence" value="ECO:0007669"/>
    <property type="project" value="UniProtKB-KW"/>
</dbReference>
<evidence type="ECO:0000256" key="2">
    <source>
        <dbReference type="ARBA" id="ARBA00022741"/>
    </source>
</evidence>
<dbReference type="GO" id="GO:0051015">
    <property type="term" value="F:actin filament binding"/>
    <property type="evidence" value="ECO:0007669"/>
    <property type="project" value="TreeGrafter"/>
</dbReference>
<evidence type="ECO:0000256" key="7">
    <source>
        <dbReference type="ARBA" id="ARBA00023203"/>
    </source>
</evidence>
<dbReference type="PANTHER" id="PTHR13140">
    <property type="entry name" value="MYOSIN"/>
    <property type="match status" value="1"/>
</dbReference>
<accession>A0A059EXH1</accession>
<protein>
    <recommendedName>
        <fullName evidence="10">Myosin motor domain-containing protein</fullName>
    </recommendedName>
</protein>
<sequence>MQEQIRKVWVLHEKDYHLCKVISNKSYVYEVELPDGNILSTTEVYRANPPNFMDVNDLASLSHLNQPSVLSVLRSRYEQNKIYTHSGLFLVAINPYKDLDIYSTAQMNLYSRNDPNLPPHIYKTISEAYTNMILNKNNQSILITGESGAGKTENTKKAISFLLTLSEGNKSNSQSNFMLVEQIIKTNIILESFGNAMTIRNDNSSRFGKYIQLNFKSGNIVGCTIEKYLLEKSRVVQTSQSERNYHIFYQLLRCNDSDLLQRLHLTNDLSKYKILNNFTDLSDNLMFDQLIDAFNTLNFTKEEIFNYFKIVSVILNLGNIEFYEEESVKIRNMDVLNLACDLLNIPVYKFVKYILHPNKSAGREEITVIHSIKQCKMIIEGVIKILYDYLFENIINALNKKLNGNCNFDNFIAILDIAGFEIFPFNSFEQLSINYTNEKLQQFFNHHMFILEQEIYRKEEIDWNYIDFGLDLKPTIDTIDKVFSILEDQCLLINSSDASFLLSLKSGFKINNDKLSFNKIEDSCFNVLHYAGKVEYNTDDWLIKNYDPYFTEIINLLSLKINDNLTSKGFFRTVSQLYKNQLDLLMNKLKKTNPFFVRCIIPNSNKKRGIIDTMLVLKQLKCNGILEGIRISRLGYPNRMKYEEFVKRYKILLCKDKENSDALNVVQYANKNHHNELMLVNAILRKMNTKEEFYKLGKSMIFFKQDILGYFEEERDNIVNKTFNSLLHYIKGITKTLKQNKVSSRLKSIKIIQSNAKLSNEFRRWKWWHFYLKIKPLLKVHQMDDIIKMKEKEISYLNDSLKQKENDLLEIINEKNEIKNDLAIKQRENESINQLILEKEKEIKAKNDLIDLINEKDNENKSLINEFISKISDLEKERDHLQEIKEKINELNEINKINESKLKEKDELINENKKILIELQTELETNKKLSDNKTEELIKLKDKEISELKYEIQL</sequence>
<organism evidence="11 12">
    <name type="scientific">Anncaliia algerae PRA339</name>
    <dbReference type="NCBI Taxonomy" id="1288291"/>
    <lineage>
        <taxon>Eukaryota</taxon>
        <taxon>Fungi</taxon>
        <taxon>Fungi incertae sedis</taxon>
        <taxon>Microsporidia</taxon>
        <taxon>Tubulinosematoidea</taxon>
        <taxon>Tubulinosematidae</taxon>
        <taxon>Anncaliia</taxon>
    </lineage>
</organism>
<feature type="coiled-coil region" evidence="9">
    <location>
        <begin position="787"/>
        <end position="918"/>
    </location>
</feature>
<dbReference type="Gene3D" id="1.20.120.720">
    <property type="entry name" value="Myosin VI head, motor domain, U50 subdomain"/>
    <property type="match status" value="1"/>
</dbReference>